<keyword evidence="3" id="KW-0862">Zinc</keyword>
<dbReference type="Proteomes" id="UP000541444">
    <property type="component" value="Unassembled WGS sequence"/>
</dbReference>
<dbReference type="Pfam" id="PF25565">
    <property type="entry name" value="Ubiquitin_At1g33420"/>
    <property type="match status" value="1"/>
</dbReference>
<dbReference type="PROSITE" id="PS01359">
    <property type="entry name" value="ZF_PHD_1"/>
    <property type="match status" value="1"/>
</dbReference>
<dbReference type="OrthoDB" id="436852at2759"/>
<proteinExistence type="predicted"/>
<dbReference type="EMBL" id="JACGCM010002460">
    <property type="protein sequence ID" value="KAF6139595.1"/>
    <property type="molecule type" value="Genomic_DNA"/>
</dbReference>
<dbReference type="AlphaFoldDB" id="A0A7J7LAD2"/>
<evidence type="ECO:0000313" key="8">
    <source>
        <dbReference type="Proteomes" id="UP000541444"/>
    </source>
</evidence>
<dbReference type="CDD" id="cd15556">
    <property type="entry name" value="PHD_MMD1_like"/>
    <property type="match status" value="1"/>
</dbReference>
<dbReference type="SMART" id="SM00249">
    <property type="entry name" value="PHD"/>
    <property type="match status" value="1"/>
</dbReference>
<evidence type="ECO:0000313" key="7">
    <source>
        <dbReference type="EMBL" id="KAF6139595.1"/>
    </source>
</evidence>
<comment type="caution">
    <text evidence="7">The sequence shown here is derived from an EMBL/GenBank/DDBJ whole genome shotgun (WGS) entry which is preliminary data.</text>
</comment>
<sequence length="710" mass="80038">MVENGRSLKRIKKRVTADLNDFLTFPVTADDITGCINGPFRDNIQKFLSKYARQPTPSSLFPHLLVWQIVFRVGDVMDGQDSSYPAILALDIVEEDVSRSESVYCDQCRVIGWSGHPVCRKRYHFIIRRDGFNTDGYQNKCNNCGESLNLTDPRCKSCNSAASVNDLEEWLQQQLEATSHLLHGVVHSNGYGHLLRLNGREGGSKFLSGKDIMNFWDRLCKAVAVRKVSVMDVSKKYGLEYRLLHAVTNGDPWYGNWGYEFGAGSFALTLDAYRRAVDTLSKTPLINFSLGRKPRTHFHDIISFYQSLSEQKLLTVKDLFCFLMRLIHRSLETSSPVVSVSTPKKHEVISHTSVLYPWTRDDVERVQGAMVKVLRAVQKSNWVQWRLLKGAVCKLASPELLNYCLKDLEGKTLAGERMVVHSRCNPDSGAMEYSLATASTISGVFPARNVTTCPSKEHLIRDLKSLYDSLLNPSTMVNYSLKSARELTVTSAEKLLDCKQFVKDYKSSNEYVDINPFAIHLSCSVKLTDQPENYTAPPAEPIVLPLNATIADLKTETSKAFQEVYLLFKRFQAVEITDFKNVKDSTPIKIMVRSGASIRVEGKIGGNQGLLQQFRMERGLDNWIVNCVCGAKDDDGERMLACDKCSIWQHTRCCGIYDFDPVPERFVCSRCRIKPSNKKGPSLPVSHYRTGGRTCKDNAVSVREFCRVAS</sequence>
<dbReference type="InterPro" id="IPR059080">
    <property type="entry name" value="WHD_PTC1"/>
</dbReference>
<dbReference type="InterPro" id="IPR058054">
    <property type="entry name" value="Znf_MS1-like"/>
</dbReference>
<reference evidence="7 8" key="1">
    <citation type="journal article" date="2020" name="IScience">
        <title>Genome Sequencing of the Endangered Kingdonia uniflora (Circaeasteraceae, Ranunculales) Reveals Potential Mechanisms of Evolutionary Specialization.</title>
        <authorList>
            <person name="Sun Y."/>
            <person name="Deng T."/>
            <person name="Zhang A."/>
            <person name="Moore M.J."/>
            <person name="Landis J.B."/>
            <person name="Lin N."/>
            <person name="Zhang H."/>
            <person name="Zhang X."/>
            <person name="Huang J."/>
            <person name="Zhang X."/>
            <person name="Sun H."/>
            <person name="Wang H."/>
        </authorList>
    </citation>
    <scope>NUCLEOTIDE SEQUENCE [LARGE SCALE GENOMIC DNA]</scope>
    <source>
        <strain evidence="7">TB1705</strain>
        <tissue evidence="7">Leaf</tissue>
    </source>
</reference>
<keyword evidence="5" id="KW-0804">Transcription</keyword>
<evidence type="ECO:0000256" key="4">
    <source>
        <dbReference type="ARBA" id="ARBA00023015"/>
    </source>
</evidence>
<evidence type="ECO:0000256" key="1">
    <source>
        <dbReference type="ARBA" id="ARBA00022723"/>
    </source>
</evidence>
<dbReference type="PANTHER" id="PTHR46201">
    <property type="entry name" value="PHD FINGER PROTEIN MALE MEIOCYTE DEATH 1-RELATED"/>
    <property type="match status" value="1"/>
</dbReference>
<keyword evidence="8" id="KW-1185">Reference proteome</keyword>
<dbReference type="InterPro" id="IPR013083">
    <property type="entry name" value="Znf_RING/FYVE/PHD"/>
</dbReference>
<evidence type="ECO:0000256" key="2">
    <source>
        <dbReference type="ARBA" id="ARBA00022771"/>
    </source>
</evidence>
<dbReference type="Pfam" id="PF20826">
    <property type="entry name" value="PHD_5"/>
    <property type="match status" value="1"/>
</dbReference>
<dbReference type="InterPro" id="IPR057765">
    <property type="entry name" value="MS1-like_ubiquitin"/>
</dbReference>
<dbReference type="PANTHER" id="PTHR46201:SF3">
    <property type="entry name" value="OS01G0877500 PROTEIN"/>
    <property type="match status" value="1"/>
</dbReference>
<feature type="domain" description="Zinc finger PHD-type" evidence="6">
    <location>
        <begin position="626"/>
        <end position="672"/>
    </location>
</feature>
<dbReference type="InterPro" id="IPR011011">
    <property type="entry name" value="Znf_FYVE_PHD"/>
</dbReference>
<accession>A0A7J7LAD2</accession>
<dbReference type="InterPro" id="IPR019786">
    <property type="entry name" value="Zinc_finger_PHD-type_CS"/>
</dbReference>
<organism evidence="7 8">
    <name type="scientific">Kingdonia uniflora</name>
    <dbReference type="NCBI Taxonomy" id="39325"/>
    <lineage>
        <taxon>Eukaryota</taxon>
        <taxon>Viridiplantae</taxon>
        <taxon>Streptophyta</taxon>
        <taxon>Embryophyta</taxon>
        <taxon>Tracheophyta</taxon>
        <taxon>Spermatophyta</taxon>
        <taxon>Magnoliopsida</taxon>
        <taxon>Ranunculales</taxon>
        <taxon>Circaeasteraceae</taxon>
        <taxon>Kingdonia</taxon>
    </lineage>
</organism>
<dbReference type="Pfam" id="PF25874">
    <property type="entry name" value="WHD_plant_repro"/>
    <property type="match status" value="1"/>
</dbReference>
<dbReference type="Gene3D" id="3.30.40.10">
    <property type="entry name" value="Zinc/RING finger domain, C3HC4 (zinc finger)"/>
    <property type="match status" value="1"/>
</dbReference>
<evidence type="ECO:0000256" key="5">
    <source>
        <dbReference type="ARBA" id="ARBA00023163"/>
    </source>
</evidence>
<keyword evidence="1" id="KW-0479">Metal-binding</keyword>
<gene>
    <name evidence="7" type="ORF">GIB67_033599</name>
</gene>
<protein>
    <recommendedName>
        <fullName evidence="6">Zinc finger PHD-type domain-containing protein</fullName>
    </recommendedName>
</protein>
<dbReference type="InterPro" id="IPR001965">
    <property type="entry name" value="Znf_PHD"/>
</dbReference>
<evidence type="ECO:0000256" key="3">
    <source>
        <dbReference type="ARBA" id="ARBA00022833"/>
    </source>
</evidence>
<dbReference type="SUPFAM" id="SSF57903">
    <property type="entry name" value="FYVE/PHD zinc finger"/>
    <property type="match status" value="1"/>
</dbReference>
<keyword evidence="2" id="KW-0863">Zinc-finger</keyword>
<name>A0A7J7LAD2_9MAGN</name>
<evidence type="ECO:0000259" key="6">
    <source>
        <dbReference type="SMART" id="SM00249"/>
    </source>
</evidence>
<keyword evidence="4" id="KW-0805">Transcription regulation</keyword>
<dbReference type="GO" id="GO:0008270">
    <property type="term" value="F:zinc ion binding"/>
    <property type="evidence" value="ECO:0007669"/>
    <property type="project" value="UniProtKB-KW"/>
</dbReference>